<evidence type="ECO:0000313" key="7">
    <source>
        <dbReference type="EMBL" id="WOL18792.1"/>
    </source>
</evidence>
<evidence type="ECO:0000256" key="1">
    <source>
        <dbReference type="ARBA" id="ARBA00000900"/>
    </source>
</evidence>
<reference evidence="7 8" key="1">
    <citation type="submission" date="2023-10" db="EMBL/GenBank/DDBJ databases">
        <title>Chromosome-scale genome assembly provides insights into flower coloration mechanisms of Canna indica.</title>
        <authorList>
            <person name="Li C."/>
        </authorList>
    </citation>
    <scope>NUCLEOTIDE SEQUENCE [LARGE SCALE GENOMIC DNA]</scope>
    <source>
        <tissue evidence="7">Flower</tissue>
    </source>
</reference>
<dbReference type="Gene3D" id="3.30.40.10">
    <property type="entry name" value="Zinc/RING finger domain, C3HC4 (zinc finger)"/>
    <property type="match status" value="1"/>
</dbReference>
<dbReference type="InterPro" id="IPR045185">
    <property type="entry name" value="PUB22/23/24-like"/>
</dbReference>
<dbReference type="SMART" id="SM00504">
    <property type="entry name" value="Ubox"/>
    <property type="match status" value="1"/>
</dbReference>
<dbReference type="GO" id="GO:0016567">
    <property type="term" value="P:protein ubiquitination"/>
    <property type="evidence" value="ECO:0007669"/>
    <property type="project" value="UniProtKB-UniRule"/>
</dbReference>
<protein>
    <recommendedName>
        <fullName evidence="5 6">U-box domain-containing protein</fullName>
        <ecNumber evidence="5">2.3.2.27</ecNumber>
    </recommendedName>
    <alternativeName>
        <fullName evidence="5">RING-type E3 ubiquitin transferase PUB</fullName>
    </alternativeName>
</protein>
<evidence type="ECO:0000259" key="6">
    <source>
        <dbReference type="PROSITE" id="PS51698"/>
    </source>
</evidence>
<dbReference type="SUPFAM" id="SSF57850">
    <property type="entry name" value="RING/U-box"/>
    <property type="match status" value="1"/>
</dbReference>
<evidence type="ECO:0000256" key="2">
    <source>
        <dbReference type="ARBA" id="ARBA00004906"/>
    </source>
</evidence>
<dbReference type="InterPro" id="IPR003613">
    <property type="entry name" value="Ubox_domain"/>
</dbReference>
<comment type="catalytic activity">
    <reaction evidence="1 5">
        <text>S-ubiquitinyl-[E2 ubiquitin-conjugating enzyme]-L-cysteine + [acceptor protein]-L-lysine = [E2 ubiquitin-conjugating enzyme]-L-cysteine + N(6)-ubiquitinyl-[acceptor protein]-L-lysine.</text>
        <dbReference type="EC" id="2.3.2.27"/>
    </reaction>
</comment>
<sequence>MEQVEIPSYFLCPISLQLMKDPVILSTGITYDRESIEQWIFAGKQQQQQQQRTCPVTRQPLPPDCELTPNHTLRRLIQAWCAVNCSGGFEPLPTPKPPVDKAQIARLLDEAKLPQSRLASLRKLRAIVAESERNKRCVEATAGVVEFLASVVVVASHHISNAEEVVDDDCLESTSACGEALGILQALQISEEGLADVVAKNADVVESLTAIMRRSNYESRAHATLLLKSILGVFSPEQLASLGEELFQEAVNVVRDQISHRAATKAALHVLVTASPSGRNRIKAVNAGAVHVLVELLLEEPERRVCELALVAMDRLCGCSEGRAELVGHAAGVAVVAKKILRVSEVASERAVRVLHSVARRSATAGLLQEMLQTGVAAKLCLVLQVECNRKTKERAREILKLHSRAWKNSCLSPHFQISYPCS</sequence>
<dbReference type="InterPro" id="IPR011989">
    <property type="entry name" value="ARM-like"/>
</dbReference>
<evidence type="ECO:0000313" key="8">
    <source>
        <dbReference type="Proteomes" id="UP001327560"/>
    </source>
</evidence>
<comment type="pathway">
    <text evidence="2 5">Protein modification; protein ubiquitination.</text>
</comment>
<name>A0AAQ3L135_9LILI</name>
<dbReference type="PROSITE" id="PS51698">
    <property type="entry name" value="U_BOX"/>
    <property type="match status" value="1"/>
</dbReference>
<dbReference type="CDD" id="cd16664">
    <property type="entry name" value="RING-Ubox_PUB"/>
    <property type="match status" value="1"/>
</dbReference>
<gene>
    <name evidence="7" type="ORF">Cni_G27589</name>
</gene>
<dbReference type="Pfam" id="PF04564">
    <property type="entry name" value="U-box"/>
    <property type="match status" value="1"/>
</dbReference>
<dbReference type="PANTHER" id="PTHR22849">
    <property type="entry name" value="WDSAM1 PROTEIN"/>
    <property type="match status" value="1"/>
</dbReference>
<keyword evidence="8" id="KW-1185">Reference proteome</keyword>
<dbReference type="AlphaFoldDB" id="A0AAQ3L135"/>
<comment type="function">
    <text evidence="5">Functions as an E3 ubiquitin ligase.</text>
</comment>
<feature type="domain" description="U-box" evidence="6">
    <location>
        <begin position="5"/>
        <end position="87"/>
    </location>
</feature>
<dbReference type="EC" id="2.3.2.27" evidence="5"/>
<dbReference type="GO" id="GO:0061630">
    <property type="term" value="F:ubiquitin protein ligase activity"/>
    <property type="evidence" value="ECO:0007669"/>
    <property type="project" value="UniProtKB-UniRule"/>
</dbReference>
<dbReference type="Gene3D" id="1.25.10.10">
    <property type="entry name" value="Leucine-rich Repeat Variant"/>
    <property type="match status" value="1"/>
</dbReference>
<proteinExistence type="predicted"/>
<keyword evidence="3 5" id="KW-0808">Transferase</keyword>
<dbReference type="InterPro" id="IPR045210">
    <property type="entry name" value="RING-Ubox_PUB"/>
</dbReference>
<dbReference type="InterPro" id="IPR013083">
    <property type="entry name" value="Znf_RING/FYVE/PHD"/>
</dbReference>
<dbReference type="InterPro" id="IPR058678">
    <property type="entry name" value="ARM_PUB"/>
</dbReference>
<accession>A0AAQ3L135</accession>
<organism evidence="7 8">
    <name type="scientific">Canna indica</name>
    <name type="common">Indian-shot</name>
    <dbReference type="NCBI Taxonomy" id="4628"/>
    <lineage>
        <taxon>Eukaryota</taxon>
        <taxon>Viridiplantae</taxon>
        <taxon>Streptophyta</taxon>
        <taxon>Embryophyta</taxon>
        <taxon>Tracheophyta</taxon>
        <taxon>Spermatophyta</taxon>
        <taxon>Magnoliopsida</taxon>
        <taxon>Liliopsida</taxon>
        <taxon>Zingiberales</taxon>
        <taxon>Cannaceae</taxon>
        <taxon>Canna</taxon>
    </lineage>
</organism>
<dbReference type="FunFam" id="3.30.40.10:FF:000442">
    <property type="entry name" value="RING-type E3 ubiquitin transferase"/>
    <property type="match status" value="1"/>
</dbReference>
<dbReference type="PANTHER" id="PTHR22849:SF132">
    <property type="entry name" value="E3 UBIQUITIN-PROTEIN LIGASE PUB23"/>
    <property type="match status" value="1"/>
</dbReference>
<evidence type="ECO:0000256" key="5">
    <source>
        <dbReference type="RuleBase" id="RU369093"/>
    </source>
</evidence>
<evidence type="ECO:0000256" key="4">
    <source>
        <dbReference type="ARBA" id="ARBA00022786"/>
    </source>
</evidence>
<dbReference type="Proteomes" id="UP001327560">
    <property type="component" value="Chromosome 9"/>
</dbReference>
<dbReference type="SUPFAM" id="SSF48371">
    <property type="entry name" value="ARM repeat"/>
    <property type="match status" value="1"/>
</dbReference>
<evidence type="ECO:0000256" key="3">
    <source>
        <dbReference type="ARBA" id="ARBA00022679"/>
    </source>
</evidence>
<dbReference type="Pfam" id="PF25598">
    <property type="entry name" value="ARM_PUB"/>
    <property type="match status" value="1"/>
</dbReference>
<keyword evidence="4 5" id="KW-0833">Ubl conjugation pathway</keyword>
<dbReference type="EMBL" id="CP136898">
    <property type="protein sequence ID" value="WOL18792.1"/>
    <property type="molecule type" value="Genomic_DNA"/>
</dbReference>
<dbReference type="InterPro" id="IPR016024">
    <property type="entry name" value="ARM-type_fold"/>
</dbReference>